<dbReference type="Gene3D" id="3.30.70.100">
    <property type="match status" value="1"/>
</dbReference>
<dbReference type="InterPro" id="IPR011008">
    <property type="entry name" value="Dimeric_a/b-barrel"/>
</dbReference>
<name>Q2S4R8_SALRD</name>
<evidence type="ECO:0000256" key="1">
    <source>
        <dbReference type="SAM" id="MobiDB-lite"/>
    </source>
</evidence>
<dbReference type="PATRIC" id="fig|309807.25.peg.694"/>
<dbReference type="EnsemblBacteria" id="ABC45059">
    <property type="protein sequence ID" value="ABC45059"/>
    <property type="gene ID" value="SRU_0675"/>
</dbReference>
<sequence>MATHPRRERPEGLSEPPAQLFARQHQPRSSPGHTVPKLPRHLLLRHGFRQVKGPTDPTGDLRLPVGERTGTVRAGERGPHGRRDYLQMHDMTARRTGILWPQRRSAGPADSLKILGDGNACGETLPRPENYRKQTWRHCQYQFSCPFPQSGSIPTMANEQKSLLARLHAKPDKVEEVRTFLEDALPLAEDEEKTVSWYALQIDDTTFGIFDTFAGEEGRQAHLDGDIAAALMEHADELLEEPPQIEHVDVLAAK</sequence>
<dbReference type="OrthoDB" id="9804891at2"/>
<gene>
    <name evidence="2" type="ordered locus">SRU_0675</name>
</gene>
<reference evidence="2 3" key="1">
    <citation type="journal article" date="2005" name="Proc. Natl. Acad. Sci. U.S.A.">
        <title>The genome of Salinibacter ruber: convergence and gene exchange among hyperhalophilic bacteria and archaea.</title>
        <authorList>
            <person name="Mongodin E.F."/>
            <person name="Nelson K.E."/>
            <person name="Daugherty S."/>
            <person name="Deboy R.T."/>
            <person name="Wister J."/>
            <person name="Khouri H."/>
            <person name="Weidman J."/>
            <person name="Walsh D.A."/>
            <person name="Papke R.T."/>
            <person name="Sanchez Perez G."/>
            <person name="Sharma A.K."/>
            <person name="Nesbo C.L."/>
            <person name="MacLeod D."/>
            <person name="Bapteste E."/>
            <person name="Doolittle W.F."/>
            <person name="Charlebois R.L."/>
            <person name="Legault B."/>
            <person name="Rodriguez-Valera F."/>
        </authorList>
    </citation>
    <scope>NUCLEOTIDE SEQUENCE [LARGE SCALE GENOMIC DNA]</scope>
    <source>
        <strain evidence="3">DSM 13855 / CECT 5946 / M31</strain>
    </source>
</reference>
<protein>
    <recommendedName>
        <fullName evidence="4">Antibiotic biosynthesis monooxygenase</fullName>
    </recommendedName>
</protein>
<evidence type="ECO:0000313" key="2">
    <source>
        <dbReference type="EMBL" id="ABC45059.1"/>
    </source>
</evidence>
<feature type="region of interest" description="Disordered" evidence="1">
    <location>
        <begin position="50"/>
        <end position="83"/>
    </location>
</feature>
<dbReference type="HOGENOM" id="CLU_1093679_0_0_10"/>
<dbReference type="Proteomes" id="UP000008674">
    <property type="component" value="Chromosome"/>
</dbReference>
<dbReference type="STRING" id="309807.SRU_0675"/>
<evidence type="ECO:0008006" key="4">
    <source>
        <dbReference type="Google" id="ProtNLM"/>
    </source>
</evidence>
<evidence type="ECO:0000313" key="3">
    <source>
        <dbReference type="Proteomes" id="UP000008674"/>
    </source>
</evidence>
<keyword evidence="3" id="KW-1185">Reference proteome</keyword>
<dbReference type="eggNOG" id="COG1359">
    <property type="taxonomic scope" value="Bacteria"/>
</dbReference>
<accession>Q2S4R8</accession>
<organism evidence="2 3">
    <name type="scientific">Salinibacter ruber (strain DSM 13855 / M31)</name>
    <dbReference type="NCBI Taxonomy" id="309807"/>
    <lineage>
        <taxon>Bacteria</taxon>
        <taxon>Pseudomonadati</taxon>
        <taxon>Rhodothermota</taxon>
        <taxon>Rhodothermia</taxon>
        <taxon>Rhodothermales</taxon>
        <taxon>Salinibacteraceae</taxon>
        <taxon>Salinibacter</taxon>
    </lineage>
</organism>
<dbReference type="KEGG" id="sru:SRU_0675"/>
<dbReference type="EMBL" id="CP000159">
    <property type="protein sequence ID" value="ABC45059.1"/>
    <property type="molecule type" value="Genomic_DNA"/>
</dbReference>
<feature type="compositionally biased region" description="Basic and acidic residues" evidence="1">
    <location>
        <begin position="74"/>
        <end position="83"/>
    </location>
</feature>
<dbReference type="SUPFAM" id="SSF54909">
    <property type="entry name" value="Dimeric alpha+beta barrel"/>
    <property type="match status" value="1"/>
</dbReference>
<dbReference type="AlphaFoldDB" id="Q2S4R8"/>
<proteinExistence type="predicted"/>
<feature type="region of interest" description="Disordered" evidence="1">
    <location>
        <begin position="1"/>
        <end position="37"/>
    </location>
</feature>